<evidence type="ECO:0000256" key="2">
    <source>
        <dbReference type="SAM" id="SignalP"/>
    </source>
</evidence>
<name>A0A433JC53_9PROT</name>
<sequence>MRPSGLAVSLSFAALLALSPLSVSTAAAQDCVRTVRAISDFTIRGDAWTWWNTAAGQYDRENHPAIGSVLVFKRTGHMRRGHVSLVSAVIDRRTIEVDHTWIDGDGLRRGMRVVDVSSRNDWSAVRVWHEPTDQLGMRVYTAYGFIMPEGEEEPSRGRVLDAGDRGMDSGFTVSPHGRGKQPRIVEASLANKAAKGHSVGVPGRKPQVLMAALQAPQKPERLDVAVLPARKPTAIGGAAAAAAKGLVASVEGLRTLLPGRKPGSSTAVAQVADSDEH</sequence>
<dbReference type="Pfam" id="PF05257">
    <property type="entry name" value="CHAP"/>
    <property type="match status" value="1"/>
</dbReference>
<comment type="caution">
    <text evidence="4">The sequence shown here is derived from an EMBL/GenBank/DDBJ whole genome shotgun (WGS) entry which is preliminary data.</text>
</comment>
<dbReference type="RefSeq" id="WP_126996306.1">
    <property type="nucleotide sequence ID" value="NZ_JBNPXW010000007.1"/>
</dbReference>
<evidence type="ECO:0000313" key="5">
    <source>
        <dbReference type="Proteomes" id="UP000280346"/>
    </source>
</evidence>
<dbReference type="AlphaFoldDB" id="A0A433JC53"/>
<keyword evidence="5" id="KW-1185">Reference proteome</keyword>
<dbReference type="InterPro" id="IPR007921">
    <property type="entry name" value="CHAP_dom"/>
</dbReference>
<dbReference type="Gene3D" id="3.90.1720.10">
    <property type="entry name" value="endopeptidase domain like (from Nostoc punctiforme)"/>
    <property type="match status" value="1"/>
</dbReference>
<feature type="domain" description="Peptidase C51" evidence="3">
    <location>
        <begin position="6"/>
        <end position="126"/>
    </location>
</feature>
<keyword evidence="2" id="KW-0732">Signal</keyword>
<dbReference type="OrthoDB" id="7279151at2"/>
<gene>
    <name evidence="4" type="ORF">EJ913_07370</name>
</gene>
<protein>
    <submittedName>
        <fullName evidence="4">CHAP domain-containing protein</fullName>
    </submittedName>
</protein>
<evidence type="ECO:0000256" key="1">
    <source>
        <dbReference type="SAM" id="MobiDB-lite"/>
    </source>
</evidence>
<feature type="chain" id="PRO_5019251391" evidence="2">
    <location>
        <begin position="29"/>
        <end position="277"/>
    </location>
</feature>
<dbReference type="InterPro" id="IPR038765">
    <property type="entry name" value="Papain-like_cys_pep_sf"/>
</dbReference>
<evidence type="ECO:0000313" key="4">
    <source>
        <dbReference type="EMBL" id="RUQ74170.1"/>
    </source>
</evidence>
<dbReference type="SUPFAM" id="SSF54001">
    <property type="entry name" value="Cysteine proteinases"/>
    <property type="match status" value="1"/>
</dbReference>
<evidence type="ECO:0000259" key="3">
    <source>
        <dbReference type="PROSITE" id="PS50911"/>
    </source>
</evidence>
<reference evidence="4 5" key="1">
    <citation type="submission" date="2018-12" db="EMBL/GenBank/DDBJ databases">
        <authorList>
            <person name="Yang Y."/>
        </authorList>
    </citation>
    <scope>NUCLEOTIDE SEQUENCE [LARGE SCALE GENOMIC DNA]</scope>
    <source>
        <strain evidence="4 5">GSF71</strain>
    </source>
</reference>
<dbReference type="EMBL" id="RZIJ01000004">
    <property type="protein sequence ID" value="RUQ74170.1"/>
    <property type="molecule type" value="Genomic_DNA"/>
</dbReference>
<accession>A0A433JC53</accession>
<dbReference type="Proteomes" id="UP000280346">
    <property type="component" value="Unassembled WGS sequence"/>
</dbReference>
<proteinExistence type="predicted"/>
<feature type="signal peptide" evidence="2">
    <location>
        <begin position="1"/>
        <end position="28"/>
    </location>
</feature>
<dbReference type="PROSITE" id="PS50911">
    <property type="entry name" value="CHAP"/>
    <property type="match status" value="1"/>
</dbReference>
<organism evidence="4 5">
    <name type="scientific">Azospirillum doebereinerae</name>
    <dbReference type="NCBI Taxonomy" id="92933"/>
    <lineage>
        <taxon>Bacteria</taxon>
        <taxon>Pseudomonadati</taxon>
        <taxon>Pseudomonadota</taxon>
        <taxon>Alphaproteobacteria</taxon>
        <taxon>Rhodospirillales</taxon>
        <taxon>Azospirillaceae</taxon>
        <taxon>Azospirillum</taxon>
    </lineage>
</organism>
<feature type="region of interest" description="Disordered" evidence="1">
    <location>
        <begin position="256"/>
        <end position="277"/>
    </location>
</feature>